<evidence type="ECO:0000313" key="1">
    <source>
        <dbReference type="EMBL" id="KAI3353713.1"/>
    </source>
</evidence>
<name>A0ACB8VEQ7_9TELE</name>
<dbReference type="EMBL" id="CM041552">
    <property type="protein sequence ID" value="KAI3353713.1"/>
    <property type="molecule type" value="Genomic_DNA"/>
</dbReference>
<proteinExistence type="predicted"/>
<dbReference type="Proteomes" id="UP000831701">
    <property type="component" value="Chromosome 22"/>
</dbReference>
<protein>
    <submittedName>
        <fullName evidence="1">Uncharacterized protein</fullName>
    </submittedName>
</protein>
<gene>
    <name evidence="1" type="ORF">L3Q82_004949</name>
</gene>
<keyword evidence="2" id="KW-1185">Reference proteome</keyword>
<reference evidence="1" key="1">
    <citation type="submission" date="2022-04" db="EMBL/GenBank/DDBJ databases">
        <title>Jade perch genome.</title>
        <authorList>
            <person name="Chao B."/>
        </authorList>
    </citation>
    <scope>NUCLEOTIDE SEQUENCE</scope>
    <source>
        <strain evidence="1">CB-2022</strain>
    </source>
</reference>
<evidence type="ECO:0000313" key="2">
    <source>
        <dbReference type="Proteomes" id="UP000831701"/>
    </source>
</evidence>
<organism evidence="1 2">
    <name type="scientific">Scortum barcoo</name>
    <name type="common">barcoo grunter</name>
    <dbReference type="NCBI Taxonomy" id="214431"/>
    <lineage>
        <taxon>Eukaryota</taxon>
        <taxon>Metazoa</taxon>
        <taxon>Chordata</taxon>
        <taxon>Craniata</taxon>
        <taxon>Vertebrata</taxon>
        <taxon>Euteleostomi</taxon>
        <taxon>Actinopterygii</taxon>
        <taxon>Neopterygii</taxon>
        <taxon>Teleostei</taxon>
        <taxon>Neoteleostei</taxon>
        <taxon>Acanthomorphata</taxon>
        <taxon>Eupercaria</taxon>
        <taxon>Centrarchiformes</taxon>
        <taxon>Terapontoidei</taxon>
        <taxon>Terapontidae</taxon>
        <taxon>Scortum</taxon>
    </lineage>
</organism>
<accession>A0ACB8VEQ7</accession>
<sequence>MNVGAALKQYDILKAFNSPASLQSESHPAGPYACNLQAQILTASILPGMGPAWLSSRGPKEDSEGSIVPSDGNHLSCLHPNLPVSCLHHIVPNGGHPPTSPVPQRLDFPVPQRLSLPVPQRLSLPVPQRLSCPAPPSSPLALRWWSSQYHSLSLRCRPSQHQNPVPLHGQPGRHQPLHPLRRPFPPTPRLNSLGLRRPPPLTHRLGPPLHRHTACGVPPSPSTTCGVPPPSVSRGDLPPLSASLLCRPPEEFSLCLRRRPPERFSLRHLPERPEGLCLRHCQLLFPTEDVGVPLYQSQQCKLIPGSMSLPVLEKNGDIILGGLFSLHDMVVEPSVSFNFEPPPTQCTRFNFRTYRWMQTMIFAIEEINREGILLPNITLGYRIYDSCSTPHQALRAAMELMGSEKYSEDEGKTQSKGTCHGTVPAVIGDGGSTQSLVVARFLGVFNVPQVSYFSSCACLSDKKEFPAFIRTMPSDFFQVDALIQLVKHFGWTWVGVIAGDDAYGRGGANIFADEVRKLGACIALHEIIPKNRAQTSISSIVSKIRSSGTRVILVFAVEQDTAALFDEALRHDAYALIFHNTIVFII</sequence>
<comment type="caution">
    <text evidence="1">The sequence shown here is derived from an EMBL/GenBank/DDBJ whole genome shotgun (WGS) entry which is preliminary data.</text>
</comment>